<dbReference type="Proteomes" id="UP000886722">
    <property type="component" value="Unassembled WGS sequence"/>
</dbReference>
<dbReference type="Gene3D" id="2.60.40.10">
    <property type="entry name" value="Immunoglobulins"/>
    <property type="match status" value="2"/>
</dbReference>
<comment type="caution">
    <text evidence="10">The sequence shown here is derived from an EMBL/GenBank/DDBJ whole genome shotgun (WGS) entry which is preliminary data.</text>
</comment>
<dbReference type="PANTHER" id="PTHR42970">
    <property type="entry name" value="PECTATE LYASE C-RELATED"/>
    <property type="match status" value="1"/>
</dbReference>
<dbReference type="InterPro" id="IPR026444">
    <property type="entry name" value="Secre_tail"/>
</dbReference>
<keyword evidence="6" id="KW-0966">Cell projection</keyword>
<dbReference type="NCBIfam" id="TIGR04183">
    <property type="entry name" value="Por_Secre_tail"/>
    <property type="match status" value="1"/>
</dbReference>
<dbReference type="InterPro" id="IPR011050">
    <property type="entry name" value="Pectin_lyase_fold/virulence"/>
</dbReference>
<feature type="signal peptide" evidence="7">
    <location>
        <begin position="1"/>
        <end position="20"/>
    </location>
</feature>
<dbReference type="GO" id="GO:0004553">
    <property type="term" value="F:hydrolase activity, hydrolyzing O-glycosyl compounds"/>
    <property type="evidence" value="ECO:0007669"/>
    <property type="project" value="UniProtKB-ARBA"/>
</dbReference>
<sequence length="957" mass="103836">MKRILLTFCMAFACLAGAVADELIAFPGAEGYGRFARGARAGENPTVYHVTNLNDSGKGSLRDAVSQPNRIVVFDVAGVIRIKSPLVFSKNLTIAGQTAPGSGIVIYGERTSFSGASDIIVRYLRIRMGMSGRGQNDAAGIANGSNMIFDHCSISWGKDETFSINSDGKNGGVGNITIQKTIMSQGLLPHSAGGLCQPTNTVGGVTLYRNLYADNNTRNHKVKGLNQYINNVVYNWGSGGGYNLGGDSEGRIWADVQSNYFIQGPNSGGNGVGSGNQLTTVYQRGNKTDMSRDGVLNGRDMDENDFARATRVDSFEDLLQSEEYPSEHPHAPIASMSMTAEEAYQWVVDSVGACLPDRDEVDEYVIDELRSLGNKGVIISSESVLGLVNGVGNIYNAPKPLDTDNDGMPDEWEKANGLDPNDATDAVKVAANGYLNIENYINSIPASPVPFLKYPVEILAKSLGTDSITVAFECHEKATGAKIRVEVMPEGGEYTTVETIGTDVTSYTVKGLSEKTNYTLRFTTFTDDMASLPAEFSFRTKGAPGEPDLSTDPIPANGETIAEYTTVTLKFSNEVTGRPYYYVYVGTSPDRLDSVATVRSRSYTMDVEPNTTYYWRIDVENTYGRTQGEVWNFTTGQEPVRTKVAYFAFDETSGSTAVNVPTGEEIMANDATPYGSYVPVWGEGKINGAILFDAANTTDGMIVPSYDEIVFESAPFSYELWFKSTAGNSSQSRYLLHKGSHKSDGDRNTGKWFGLEYKKGTLYFGVDDDVTKSLAEVSATSYFDGNWHHVVAVRDVENAKLLLYIDGELKASANDATGAIDGSEALVIGNVNVNFDSPFIGSIDEFTLYNDALTELEIKSKYEHGVTAIEEIAAQEREDVVVYPNPFKDRFTVTLPQSTGTVKVEIYSLSGALVYSNDLTVSGGMVEVKGLDDLPAGVYNCAVIADDTTRTARMMKY</sequence>
<evidence type="ECO:0000256" key="3">
    <source>
        <dbReference type="ARBA" id="ARBA00022729"/>
    </source>
</evidence>
<dbReference type="PANTHER" id="PTHR42970:SF1">
    <property type="entry name" value="PECTATE LYASE C-RELATED"/>
    <property type="match status" value="1"/>
</dbReference>
<evidence type="ECO:0000313" key="10">
    <source>
        <dbReference type="EMBL" id="HIT40071.1"/>
    </source>
</evidence>
<dbReference type="SUPFAM" id="SSF51126">
    <property type="entry name" value="Pectin lyase-like"/>
    <property type="match status" value="1"/>
</dbReference>
<reference evidence="10" key="2">
    <citation type="journal article" date="2021" name="PeerJ">
        <title>Extensive microbial diversity within the chicken gut microbiome revealed by metagenomics and culture.</title>
        <authorList>
            <person name="Gilroy R."/>
            <person name="Ravi A."/>
            <person name="Getino M."/>
            <person name="Pursley I."/>
            <person name="Horton D.L."/>
            <person name="Alikhan N.F."/>
            <person name="Baker D."/>
            <person name="Gharbi K."/>
            <person name="Hall N."/>
            <person name="Watson M."/>
            <person name="Adriaenssens E.M."/>
            <person name="Foster-Nyarko E."/>
            <person name="Jarju S."/>
            <person name="Secka A."/>
            <person name="Antonio M."/>
            <person name="Oren A."/>
            <person name="Chaudhuri R.R."/>
            <person name="La Ragione R."/>
            <person name="Hildebrand F."/>
            <person name="Pallen M.J."/>
        </authorList>
    </citation>
    <scope>NUCLEOTIDE SEQUENCE</scope>
    <source>
        <strain evidence="10">21143</strain>
    </source>
</reference>
<evidence type="ECO:0000256" key="7">
    <source>
        <dbReference type="SAM" id="SignalP"/>
    </source>
</evidence>
<reference evidence="10" key="1">
    <citation type="submission" date="2020-10" db="EMBL/GenBank/DDBJ databases">
        <authorList>
            <person name="Gilroy R."/>
        </authorList>
    </citation>
    <scope>NUCLEOTIDE SEQUENCE</scope>
    <source>
        <strain evidence="10">21143</strain>
    </source>
</reference>
<dbReference type="SUPFAM" id="SSF49899">
    <property type="entry name" value="Concanavalin A-like lectins/glucanases"/>
    <property type="match status" value="1"/>
</dbReference>
<dbReference type="SMART" id="SM00282">
    <property type="entry name" value="LamG"/>
    <property type="match status" value="1"/>
</dbReference>
<keyword evidence="3 7" id="KW-0732">Signal</keyword>
<dbReference type="Gene3D" id="2.60.120.200">
    <property type="match status" value="1"/>
</dbReference>
<dbReference type="PROSITE" id="PS50025">
    <property type="entry name" value="LAM_G_DOMAIN"/>
    <property type="match status" value="1"/>
</dbReference>
<dbReference type="PROSITE" id="PS50853">
    <property type="entry name" value="FN3"/>
    <property type="match status" value="1"/>
</dbReference>
<dbReference type="EMBL" id="DVKT01000063">
    <property type="protein sequence ID" value="HIT40071.1"/>
    <property type="molecule type" value="Genomic_DNA"/>
</dbReference>
<dbReference type="Pfam" id="PF18962">
    <property type="entry name" value="Por_Secre_tail"/>
    <property type="match status" value="1"/>
</dbReference>
<dbReference type="InterPro" id="IPR013783">
    <property type="entry name" value="Ig-like_fold"/>
</dbReference>
<dbReference type="InterPro" id="IPR001791">
    <property type="entry name" value="Laminin_G"/>
</dbReference>
<feature type="chain" id="PRO_5039081398" evidence="7">
    <location>
        <begin position="21"/>
        <end position="957"/>
    </location>
</feature>
<protein>
    <submittedName>
        <fullName evidence="10">T9SS type A sorting domain-containing protein</fullName>
    </submittedName>
</protein>
<dbReference type="CDD" id="cd00063">
    <property type="entry name" value="FN3"/>
    <property type="match status" value="1"/>
</dbReference>
<comment type="subcellular location">
    <subcellularLocation>
        <location evidence="1">Cell projection</location>
    </subcellularLocation>
</comment>
<keyword evidence="4" id="KW-1015">Disulfide bond</keyword>
<evidence type="ECO:0000259" key="8">
    <source>
        <dbReference type="PROSITE" id="PS50025"/>
    </source>
</evidence>
<keyword evidence="2" id="KW-0479">Metal-binding</keyword>
<evidence type="ECO:0000256" key="1">
    <source>
        <dbReference type="ARBA" id="ARBA00004316"/>
    </source>
</evidence>
<dbReference type="GO" id="GO:0046872">
    <property type="term" value="F:metal ion binding"/>
    <property type="evidence" value="ECO:0007669"/>
    <property type="project" value="UniProtKB-KW"/>
</dbReference>
<dbReference type="InterPro" id="IPR013320">
    <property type="entry name" value="ConA-like_dom_sf"/>
</dbReference>
<evidence type="ECO:0000256" key="6">
    <source>
        <dbReference type="ARBA" id="ARBA00023273"/>
    </source>
</evidence>
<dbReference type="InterPro" id="IPR006558">
    <property type="entry name" value="LamG-like"/>
</dbReference>
<feature type="domain" description="Fibronectin type-III" evidence="9">
    <location>
        <begin position="454"/>
        <end position="545"/>
    </location>
</feature>
<evidence type="ECO:0000256" key="5">
    <source>
        <dbReference type="ARBA" id="ARBA00023180"/>
    </source>
</evidence>
<name>A0A9D1GFT0_9BACT</name>
<dbReference type="Gene3D" id="2.160.20.10">
    <property type="entry name" value="Single-stranded right-handed beta-helix, Pectin lyase-like"/>
    <property type="match status" value="1"/>
</dbReference>
<dbReference type="SMART" id="SM00560">
    <property type="entry name" value="LamGL"/>
    <property type="match status" value="1"/>
</dbReference>
<dbReference type="InterPro" id="IPR052063">
    <property type="entry name" value="Polysaccharide_Lyase_1"/>
</dbReference>
<dbReference type="GO" id="GO:0042995">
    <property type="term" value="C:cell projection"/>
    <property type="evidence" value="ECO:0007669"/>
    <property type="project" value="UniProtKB-SubCell"/>
</dbReference>
<evidence type="ECO:0000256" key="4">
    <source>
        <dbReference type="ARBA" id="ARBA00023157"/>
    </source>
</evidence>
<proteinExistence type="predicted"/>
<accession>A0A9D1GFT0</accession>
<dbReference type="InterPro" id="IPR012334">
    <property type="entry name" value="Pectin_lyas_fold"/>
</dbReference>
<dbReference type="Pfam" id="PF13385">
    <property type="entry name" value="Laminin_G_3"/>
    <property type="match status" value="1"/>
</dbReference>
<keyword evidence="5" id="KW-0325">Glycoprotein</keyword>
<evidence type="ECO:0000256" key="2">
    <source>
        <dbReference type="ARBA" id="ARBA00022723"/>
    </source>
</evidence>
<dbReference type="AlphaFoldDB" id="A0A9D1GFT0"/>
<feature type="domain" description="Laminin G" evidence="8">
    <location>
        <begin position="693"/>
        <end position="873"/>
    </location>
</feature>
<dbReference type="GO" id="GO:0005975">
    <property type="term" value="P:carbohydrate metabolic process"/>
    <property type="evidence" value="ECO:0007669"/>
    <property type="project" value="UniProtKB-ARBA"/>
</dbReference>
<gene>
    <name evidence="10" type="ORF">IAD06_08575</name>
</gene>
<dbReference type="SUPFAM" id="SSF49265">
    <property type="entry name" value="Fibronectin type III"/>
    <property type="match status" value="1"/>
</dbReference>
<organism evidence="10 11">
    <name type="scientific">Candidatus Caccoplasma intestinavium</name>
    <dbReference type="NCBI Taxonomy" id="2840716"/>
    <lineage>
        <taxon>Bacteria</taxon>
        <taxon>Pseudomonadati</taxon>
        <taxon>Bacteroidota</taxon>
        <taxon>Bacteroidia</taxon>
        <taxon>Bacteroidales</taxon>
        <taxon>Bacteroidaceae</taxon>
        <taxon>Bacteroidaceae incertae sedis</taxon>
        <taxon>Candidatus Caccoplasma</taxon>
    </lineage>
</organism>
<evidence type="ECO:0000259" key="9">
    <source>
        <dbReference type="PROSITE" id="PS50853"/>
    </source>
</evidence>
<evidence type="ECO:0000313" key="11">
    <source>
        <dbReference type="Proteomes" id="UP000886722"/>
    </source>
</evidence>
<dbReference type="InterPro" id="IPR036116">
    <property type="entry name" value="FN3_sf"/>
</dbReference>
<dbReference type="InterPro" id="IPR003961">
    <property type="entry name" value="FN3_dom"/>
</dbReference>